<evidence type="ECO:0000256" key="2">
    <source>
        <dbReference type="ARBA" id="ARBA00022475"/>
    </source>
</evidence>
<evidence type="ECO:0000256" key="4">
    <source>
        <dbReference type="ARBA" id="ARBA00023004"/>
    </source>
</evidence>
<dbReference type="InterPro" id="IPR017896">
    <property type="entry name" value="4Fe4S_Fe-S-bd"/>
</dbReference>
<feature type="transmembrane region" description="Helical" evidence="7">
    <location>
        <begin position="22"/>
        <end position="42"/>
    </location>
</feature>
<keyword evidence="7" id="KW-1133">Transmembrane helix</keyword>
<keyword evidence="10" id="KW-1185">Reference proteome</keyword>
<feature type="transmembrane region" description="Helical" evidence="7">
    <location>
        <begin position="81"/>
        <end position="100"/>
    </location>
</feature>
<keyword evidence="2" id="KW-1003">Cell membrane</keyword>
<dbReference type="PROSITE" id="PS51379">
    <property type="entry name" value="4FE4S_FER_2"/>
    <property type="match status" value="1"/>
</dbReference>
<organism evidence="9 10">
    <name type="scientific">Geovibrio thiophilus</name>
    <dbReference type="NCBI Taxonomy" id="139438"/>
    <lineage>
        <taxon>Bacteria</taxon>
        <taxon>Pseudomonadati</taxon>
        <taxon>Deferribacterota</taxon>
        <taxon>Deferribacteres</taxon>
        <taxon>Deferribacterales</taxon>
        <taxon>Geovibrionaceae</taxon>
        <taxon>Geovibrio</taxon>
    </lineage>
</organism>
<evidence type="ECO:0000256" key="7">
    <source>
        <dbReference type="SAM" id="Phobius"/>
    </source>
</evidence>
<evidence type="ECO:0000256" key="1">
    <source>
        <dbReference type="ARBA" id="ARBA00004236"/>
    </source>
</evidence>
<evidence type="ECO:0000313" key="10">
    <source>
        <dbReference type="Proteomes" id="UP000287502"/>
    </source>
</evidence>
<dbReference type="Pfam" id="PF12801">
    <property type="entry name" value="Fer4_5"/>
    <property type="match status" value="2"/>
</dbReference>
<gene>
    <name evidence="9" type="ORF">EP073_09685</name>
</gene>
<name>A0A3R5V208_9BACT</name>
<keyword evidence="7" id="KW-0812">Transmembrane</keyword>
<dbReference type="GO" id="GO:0005886">
    <property type="term" value="C:plasma membrane"/>
    <property type="evidence" value="ECO:0007669"/>
    <property type="project" value="UniProtKB-SubCell"/>
</dbReference>
<dbReference type="GO" id="GO:0051536">
    <property type="term" value="F:iron-sulfur cluster binding"/>
    <property type="evidence" value="ECO:0007669"/>
    <property type="project" value="UniProtKB-KW"/>
</dbReference>
<feature type="transmembrane region" description="Helical" evidence="7">
    <location>
        <begin position="183"/>
        <end position="200"/>
    </location>
</feature>
<evidence type="ECO:0000256" key="3">
    <source>
        <dbReference type="ARBA" id="ARBA00022723"/>
    </source>
</evidence>
<keyword evidence="3" id="KW-0479">Metal-binding</keyword>
<dbReference type="InterPro" id="IPR052378">
    <property type="entry name" value="NosR_regulator"/>
</dbReference>
<dbReference type="InterPro" id="IPR017900">
    <property type="entry name" value="4Fe4S_Fe_S_CS"/>
</dbReference>
<evidence type="ECO:0000259" key="8">
    <source>
        <dbReference type="PROSITE" id="PS51379"/>
    </source>
</evidence>
<dbReference type="GO" id="GO:0046872">
    <property type="term" value="F:metal ion binding"/>
    <property type="evidence" value="ECO:0007669"/>
    <property type="project" value="UniProtKB-KW"/>
</dbReference>
<dbReference type="SUPFAM" id="SSF54862">
    <property type="entry name" value="4Fe-4S ferredoxins"/>
    <property type="match status" value="1"/>
</dbReference>
<dbReference type="AlphaFoldDB" id="A0A3R5V208"/>
<dbReference type="PANTHER" id="PTHR30224:SF4">
    <property type="entry name" value="ELECTRON TRANSPORT PROTEIN YCCM-RELATED"/>
    <property type="match status" value="1"/>
</dbReference>
<evidence type="ECO:0000256" key="5">
    <source>
        <dbReference type="ARBA" id="ARBA00023014"/>
    </source>
</evidence>
<accession>A0A3R5V208</accession>
<keyword evidence="6 7" id="KW-0472">Membrane</keyword>
<dbReference type="KEGG" id="gtl:EP073_09685"/>
<feature type="transmembrane region" description="Helical" evidence="7">
    <location>
        <begin position="140"/>
        <end position="163"/>
    </location>
</feature>
<sequence length="328" mass="36932">MKQLLSSTAHFLRSDKTAVRRLIQYLFFAATVYIGIRFYFYLSALQAGDMSAVKPGGVEAFLPISALMGLKRFVFSGNYDMIHPAGLTLLIVFLLISIIFKRGFCGYICPIGLISETIGSAGRNIKIHRFIAYPLSSLKYLLLGFFVYIILIQMSLPAIEGFLNAPYNKVSDAKMMRFFTEPSRTTLMVLAVLLILGLLFRNFWCRFLCPYGALMGLVSLVSPFKIKREKDACVNCMKCTNICPMDIQVHKAGTVHSPECIGCHDCVRVRANDECLKTYKSDYRSLTLAVFAVFWISIAAATLTGFWRSEVSSGEYLFWLERLGQLSH</sequence>
<dbReference type="OrthoDB" id="9784262at2"/>
<dbReference type="PROSITE" id="PS00198">
    <property type="entry name" value="4FE4S_FER_1"/>
    <property type="match status" value="1"/>
</dbReference>
<protein>
    <submittedName>
        <fullName evidence="9">4Fe-4S binding protein</fullName>
    </submittedName>
</protein>
<evidence type="ECO:0000256" key="6">
    <source>
        <dbReference type="ARBA" id="ARBA00023136"/>
    </source>
</evidence>
<proteinExistence type="predicted"/>
<feature type="domain" description="4Fe-4S ferredoxin-type" evidence="8">
    <location>
        <begin position="224"/>
        <end position="253"/>
    </location>
</feature>
<feature type="transmembrane region" description="Helical" evidence="7">
    <location>
        <begin position="286"/>
        <end position="307"/>
    </location>
</feature>
<keyword evidence="5" id="KW-0411">Iron-sulfur</keyword>
<reference evidence="9 10" key="1">
    <citation type="submission" date="2019-01" db="EMBL/GenBank/DDBJ databases">
        <title>Geovibrio thiophilus DSM 11263, complete genome.</title>
        <authorList>
            <person name="Spring S."/>
            <person name="Bunk B."/>
            <person name="Sproer C."/>
        </authorList>
    </citation>
    <scope>NUCLEOTIDE SEQUENCE [LARGE SCALE GENOMIC DNA]</scope>
    <source>
        <strain evidence="9 10">DSM 11263</strain>
    </source>
</reference>
<evidence type="ECO:0000313" key="9">
    <source>
        <dbReference type="EMBL" id="QAR33662.1"/>
    </source>
</evidence>
<comment type="subcellular location">
    <subcellularLocation>
        <location evidence="1">Cell membrane</location>
    </subcellularLocation>
</comment>
<dbReference type="EMBL" id="CP035108">
    <property type="protein sequence ID" value="QAR33662.1"/>
    <property type="molecule type" value="Genomic_DNA"/>
</dbReference>
<dbReference type="Proteomes" id="UP000287502">
    <property type="component" value="Chromosome"/>
</dbReference>
<keyword evidence="4" id="KW-0408">Iron</keyword>
<dbReference type="PANTHER" id="PTHR30224">
    <property type="entry name" value="ELECTRON TRANSPORT PROTEIN"/>
    <property type="match status" value="1"/>
</dbReference>